<dbReference type="PROSITE" id="PS50157">
    <property type="entry name" value="ZINC_FINGER_C2H2_2"/>
    <property type="match status" value="2"/>
</dbReference>
<evidence type="ECO:0000256" key="3">
    <source>
        <dbReference type="ARBA" id="ARBA00022771"/>
    </source>
</evidence>
<reference evidence="8 9" key="1">
    <citation type="submission" date="2023-09" db="EMBL/GenBank/DDBJ databases">
        <authorList>
            <person name="Wang M."/>
        </authorList>
    </citation>
    <scope>NUCLEOTIDE SEQUENCE [LARGE SCALE GENOMIC DNA]</scope>
    <source>
        <strain evidence="8">GT-2023</strain>
        <tissue evidence="8">Liver</tissue>
    </source>
</reference>
<proteinExistence type="predicted"/>
<dbReference type="Proteomes" id="UP001558613">
    <property type="component" value="Unassembled WGS sequence"/>
</dbReference>
<keyword evidence="2" id="KW-0677">Repeat</keyword>
<accession>A0ABR3NGM0</accession>
<feature type="non-terminal residue" evidence="8">
    <location>
        <position position="56"/>
    </location>
</feature>
<feature type="domain" description="C2H2-type" evidence="7">
    <location>
        <begin position="3"/>
        <end position="30"/>
    </location>
</feature>
<keyword evidence="4" id="KW-0862">Zinc</keyword>
<evidence type="ECO:0000313" key="9">
    <source>
        <dbReference type="Proteomes" id="UP001558613"/>
    </source>
</evidence>
<dbReference type="EMBL" id="JAYMGO010000004">
    <property type="protein sequence ID" value="KAL1276116.1"/>
    <property type="molecule type" value="Genomic_DNA"/>
</dbReference>
<organism evidence="8 9">
    <name type="scientific">Cirrhinus molitorella</name>
    <name type="common">mud carp</name>
    <dbReference type="NCBI Taxonomy" id="172907"/>
    <lineage>
        <taxon>Eukaryota</taxon>
        <taxon>Metazoa</taxon>
        <taxon>Chordata</taxon>
        <taxon>Craniata</taxon>
        <taxon>Vertebrata</taxon>
        <taxon>Euteleostomi</taxon>
        <taxon>Actinopterygii</taxon>
        <taxon>Neopterygii</taxon>
        <taxon>Teleostei</taxon>
        <taxon>Ostariophysi</taxon>
        <taxon>Cypriniformes</taxon>
        <taxon>Cyprinidae</taxon>
        <taxon>Labeoninae</taxon>
        <taxon>Labeonini</taxon>
        <taxon>Cirrhinus</taxon>
    </lineage>
</organism>
<evidence type="ECO:0000259" key="7">
    <source>
        <dbReference type="PROSITE" id="PS50157"/>
    </source>
</evidence>
<dbReference type="Pfam" id="PF13465">
    <property type="entry name" value="zf-H2C2_2"/>
    <property type="match status" value="1"/>
</dbReference>
<dbReference type="SUPFAM" id="SSF57667">
    <property type="entry name" value="beta-beta-alpha zinc fingers"/>
    <property type="match status" value="1"/>
</dbReference>
<dbReference type="PANTHER" id="PTHR14003">
    <property type="entry name" value="TRANSCRIPTIONAL REPRESSOR PROTEIN YY"/>
    <property type="match status" value="1"/>
</dbReference>
<evidence type="ECO:0000256" key="6">
    <source>
        <dbReference type="PROSITE-ProRule" id="PRU00042"/>
    </source>
</evidence>
<feature type="non-terminal residue" evidence="8">
    <location>
        <position position="1"/>
    </location>
</feature>
<evidence type="ECO:0000256" key="5">
    <source>
        <dbReference type="ARBA" id="ARBA00023242"/>
    </source>
</evidence>
<keyword evidence="9" id="KW-1185">Reference proteome</keyword>
<evidence type="ECO:0000256" key="4">
    <source>
        <dbReference type="ARBA" id="ARBA00022833"/>
    </source>
</evidence>
<dbReference type="InterPro" id="IPR013087">
    <property type="entry name" value="Znf_C2H2_type"/>
</dbReference>
<name>A0ABR3NGM0_9TELE</name>
<protein>
    <recommendedName>
        <fullName evidence="7">C2H2-type domain-containing protein</fullName>
    </recommendedName>
</protein>
<comment type="caution">
    <text evidence="8">The sequence shown here is derived from an EMBL/GenBank/DDBJ whole genome shotgun (WGS) entry which is preliminary data.</text>
</comment>
<dbReference type="PANTHER" id="PTHR14003:SF23">
    <property type="entry name" value="ZINC FINGER PROTEIN 143"/>
    <property type="match status" value="1"/>
</dbReference>
<dbReference type="Gene3D" id="3.30.160.60">
    <property type="entry name" value="Classic Zinc Finger"/>
    <property type="match status" value="2"/>
</dbReference>
<feature type="domain" description="C2H2-type" evidence="7">
    <location>
        <begin position="31"/>
        <end position="56"/>
    </location>
</feature>
<dbReference type="SMART" id="SM00355">
    <property type="entry name" value="ZnF_C2H2"/>
    <property type="match status" value="2"/>
</dbReference>
<dbReference type="PRINTS" id="PR00048">
    <property type="entry name" value="ZINCFINGER"/>
</dbReference>
<evidence type="ECO:0000256" key="2">
    <source>
        <dbReference type="ARBA" id="ARBA00022737"/>
    </source>
</evidence>
<keyword evidence="1" id="KW-0479">Metal-binding</keyword>
<evidence type="ECO:0000313" key="8">
    <source>
        <dbReference type="EMBL" id="KAL1276116.1"/>
    </source>
</evidence>
<gene>
    <name evidence="8" type="ORF">QQF64_035739</name>
</gene>
<dbReference type="PROSITE" id="PS00028">
    <property type="entry name" value="ZINC_FINGER_C2H2_1"/>
    <property type="match status" value="2"/>
</dbReference>
<keyword evidence="5" id="KW-0539">Nucleus</keyword>
<evidence type="ECO:0000256" key="1">
    <source>
        <dbReference type="ARBA" id="ARBA00022723"/>
    </source>
</evidence>
<sequence>KPYKCQQCGKSFSQKGNLKTHMLIHTGEKPFKCQECGQSFSHKVSLKTHMKSHTGG</sequence>
<keyword evidence="3 6" id="KW-0863">Zinc-finger</keyword>
<dbReference type="InterPro" id="IPR036236">
    <property type="entry name" value="Znf_C2H2_sf"/>
</dbReference>